<reference evidence="7 8" key="1">
    <citation type="submission" date="2019-04" db="EMBL/GenBank/DDBJ databases">
        <title>Rhizobium terrae sp. nov., isolated from a paddy soil.</title>
        <authorList>
            <person name="Lin S.-Y."/>
            <person name="Hameed A."/>
            <person name="Huang H.-I."/>
            <person name="Young C.-C."/>
        </authorList>
    </citation>
    <scope>NUCLEOTIDE SEQUENCE [LARGE SCALE GENOMIC DNA]</scope>
    <source>
        <strain evidence="7 8">CC-HIH110</strain>
    </source>
</reference>
<dbReference type="PROSITE" id="PS50902">
    <property type="entry name" value="FLAVODOXIN_LIKE"/>
    <property type="match status" value="1"/>
</dbReference>
<feature type="domain" description="FAD-binding FR-type" evidence="6">
    <location>
        <begin position="482"/>
        <end position="595"/>
    </location>
</feature>
<dbReference type="Gene3D" id="3.40.50.80">
    <property type="entry name" value="Nucleotide-binding domain of ferredoxin-NADP reductase (FNR) module"/>
    <property type="match status" value="1"/>
</dbReference>
<feature type="transmembrane region" description="Helical" evidence="4">
    <location>
        <begin position="121"/>
        <end position="142"/>
    </location>
</feature>
<dbReference type="SUPFAM" id="SSF52218">
    <property type="entry name" value="Flavoproteins"/>
    <property type="match status" value="1"/>
</dbReference>
<protein>
    <recommendedName>
        <fullName evidence="3">NADPH--hemoprotein reductase</fullName>
        <ecNumber evidence="3">1.6.2.4</ecNumber>
    </recommendedName>
</protein>
<dbReference type="InterPro" id="IPR008254">
    <property type="entry name" value="Flavodoxin/NO_synth"/>
</dbReference>
<comment type="caution">
    <text evidence="7">The sequence shown here is derived from an EMBL/GenBank/DDBJ whole genome shotgun (WGS) entry which is preliminary data.</text>
</comment>
<dbReference type="PANTHER" id="PTHR19384">
    <property type="entry name" value="NITRIC OXIDE SYNTHASE-RELATED"/>
    <property type="match status" value="1"/>
</dbReference>
<dbReference type="PANTHER" id="PTHR19384:SF17">
    <property type="entry name" value="NADPH--CYTOCHROME P450 REDUCTASE"/>
    <property type="match status" value="1"/>
</dbReference>
<dbReference type="Pfam" id="PF03929">
    <property type="entry name" value="PepSY_TM"/>
    <property type="match status" value="1"/>
</dbReference>
<evidence type="ECO:0000256" key="3">
    <source>
        <dbReference type="ARBA" id="ARBA00023797"/>
    </source>
</evidence>
<evidence type="ECO:0000259" key="5">
    <source>
        <dbReference type="PROSITE" id="PS50902"/>
    </source>
</evidence>
<evidence type="ECO:0000256" key="1">
    <source>
        <dbReference type="ARBA" id="ARBA00022630"/>
    </source>
</evidence>
<dbReference type="Proteomes" id="UP000310754">
    <property type="component" value="Unassembled WGS sequence"/>
</dbReference>
<dbReference type="EMBL" id="SSOA01000005">
    <property type="protein sequence ID" value="THF49742.1"/>
    <property type="molecule type" value="Genomic_DNA"/>
</dbReference>
<dbReference type="GO" id="GO:0050660">
    <property type="term" value="F:flavin adenine dinucleotide binding"/>
    <property type="evidence" value="ECO:0007669"/>
    <property type="project" value="TreeGrafter"/>
</dbReference>
<organism evidence="7 8">
    <name type="scientific">Allorhizobium terrae</name>
    <dbReference type="NCBI Taxonomy" id="1848972"/>
    <lineage>
        <taxon>Bacteria</taxon>
        <taxon>Pseudomonadati</taxon>
        <taxon>Pseudomonadota</taxon>
        <taxon>Alphaproteobacteria</taxon>
        <taxon>Hyphomicrobiales</taxon>
        <taxon>Rhizobiaceae</taxon>
        <taxon>Rhizobium/Agrobacterium group</taxon>
        <taxon>Allorhizobium</taxon>
    </lineage>
</organism>
<evidence type="ECO:0000313" key="7">
    <source>
        <dbReference type="EMBL" id="THF49742.1"/>
    </source>
</evidence>
<dbReference type="GO" id="GO:0005829">
    <property type="term" value="C:cytosol"/>
    <property type="evidence" value="ECO:0007669"/>
    <property type="project" value="TreeGrafter"/>
</dbReference>
<dbReference type="SUPFAM" id="SSF63380">
    <property type="entry name" value="Riboflavin synthase domain-like"/>
    <property type="match status" value="1"/>
</dbReference>
<dbReference type="InterPro" id="IPR017938">
    <property type="entry name" value="Riboflavin_synthase-like_b-brl"/>
</dbReference>
<dbReference type="Gene3D" id="3.40.50.360">
    <property type="match status" value="1"/>
</dbReference>
<feature type="transmembrane region" description="Helical" evidence="4">
    <location>
        <begin position="286"/>
        <end position="312"/>
    </location>
</feature>
<dbReference type="RefSeq" id="WP_190236179.1">
    <property type="nucleotide sequence ID" value="NZ_SSOA01000005.1"/>
</dbReference>
<keyword evidence="4" id="KW-0472">Membrane</keyword>
<dbReference type="InterPro" id="IPR001433">
    <property type="entry name" value="OxRdtase_FAD/NAD-bd"/>
</dbReference>
<dbReference type="GO" id="GO:0010181">
    <property type="term" value="F:FMN binding"/>
    <property type="evidence" value="ECO:0007669"/>
    <property type="project" value="InterPro"/>
</dbReference>
<dbReference type="GO" id="GO:0004783">
    <property type="term" value="F:sulfite reductase (NADPH) activity"/>
    <property type="evidence" value="ECO:0007669"/>
    <property type="project" value="TreeGrafter"/>
</dbReference>
<name>A0A4S3ZVA5_9HYPH</name>
<evidence type="ECO:0000313" key="8">
    <source>
        <dbReference type="Proteomes" id="UP000310754"/>
    </source>
</evidence>
<keyword evidence="4" id="KW-1133">Transmembrane helix</keyword>
<feature type="domain" description="Flavodoxin-like" evidence="5">
    <location>
        <begin position="330"/>
        <end position="466"/>
    </location>
</feature>
<accession>A0A4S3ZVA5</accession>
<dbReference type="PRINTS" id="PR00371">
    <property type="entry name" value="FPNCR"/>
</dbReference>
<keyword evidence="1" id="KW-0285">Flavoprotein</keyword>
<dbReference type="Pfam" id="PF00175">
    <property type="entry name" value="NAD_binding_1"/>
    <property type="match status" value="1"/>
</dbReference>
<dbReference type="SUPFAM" id="SSF52343">
    <property type="entry name" value="Ferredoxin reductase-like, C-terminal NADP-linked domain"/>
    <property type="match status" value="1"/>
</dbReference>
<dbReference type="InterPro" id="IPR029039">
    <property type="entry name" value="Flavoprotein-like_sf"/>
</dbReference>
<dbReference type="CDD" id="cd06201">
    <property type="entry name" value="SiR_like2"/>
    <property type="match status" value="1"/>
</dbReference>
<evidence type="ECO:0000256" key="2">
    <source>
        <dbReference type="ARBA" id="ARBA00022643"/>
    </source>
</evidence>
<sequence length="732" mass="77750">MIRLLHRWFALLATVLLVTLAVSGVALSVFPTMEALTIPPAQQITVAQLASRVRDAEPTVEQIRRAPSGRITAYYFDGDQAASAVIDPATGKPVGPADTPAVERWLINFHRALFLGDQGRIITAVGAAIMLLMSISGLFLLVRRAGGWRYVLRPVRDQGKGQLHSVIARVTLPGLILSSLTALWMAAATFGYLPEGSGTQPFPATVSGKTGIALDAISTLQTTPIDELRSLNFPSANDATDVFTLKTTAGQGYLDQGTGAVLAWRAMSWVDQTSDLITMLHTGQGMAWLGLLLGLCAFGVPFLGWTGIASWLSRRGHGKVASVSASAADTIVLVASETGTTRGFAATLQSALTSNGLHVHVGSMTGFEPARWPKAKRIILLAATYGDGAAPACASGFLEVFKAVPPCPHLSLAVLGFGDRSFPHFCGFAAQIAEIAKTNGWAELLPFDTIDRQSPQDFSRWGRNLAKALDLDFELNHQPATAKTWSLTLISRRDYGASVQAMTAILRFDLPKASLWQRLTGQGFAPFEAGDLVGIVPQGSDLPRFYSLASSSKDGFLEICVRKHAGGLCSGQLTALEPGDAIPAFVRHNPAFRPLKTRKPVILVGAGTGIGPLVGFARANAAHRPMHLYFGARHPGSDALYAEELLNWSQDGRLASVTTAYSRAQTPAYVQDSLRKDAAKLCSLIKAGGQVLVCGGTDMAAGVAAALSDILAGDGIHLSTLKAQGRYAEDVY</sequence>
<dbReference type="Pfam" id="PF00258">
    <property type="entry name" value="Flavodoxin_1"/>
    <property type="match status" value="1"/>
</dbReference>
<dbReference type="EC" id="1.6.2.4" evidence="3"/>
<dbReference type="AlphaFoldDB" id="A0A4S3ZVA5"/>
<dbReference type="Gene3D" id="2.40.30.10">
    <property type="entry name" value="Translation factors"/>
    <property type="match status" value="1"/>
</dbReference>
<keyword evidence="4" id="KW-0812">Transmembrane</keyword>
<proteinExistence type="predicted"/>
<dbReference type="GO" id="GO:0016740">
    <property type="term" value="F:transferase activity"/>
    <property type="evidence" value="ECO:0007669"/>
    <property type="project" value="UniProtKB-KW"/>
</dbReference>
<dbReference type="InterPro" id="IPR017927">
    <property type="entry name" value="FAD-bd_FR_type"/>
</dbReference>
<gene>
    <name evidence="7" type="ORF">E6C51_12460</name>
</gene>
<keyword evidence="2" id="KW-0288">FMN</keyword>
<evidence type="ECO:0000256" key="4">
    <source>
        <dbReference type="SAM" id="Phobius"/>
    </source>
</evidence>
<dbReference type="InterPro" id="IPR001709">
    <property type="entry name" value="Flavoprot_Pyr_Nucl_cyt_Rdtase"/>
</dbReference>
<keyword evidence="7" id="KW-0808">Transferase</keyword>
<dbReference type="InterPro" id="IPR005625">
    <property type="entry name" value="PepSY-ass_TM"/>
</dbReference>
<dbReference type="InterPro" id="IPR039261">
    <property type="entry name" value="FNR_nucleotide-bd"/>
</dbReference>
<dbReference type="PROSITE" id="PS51384">
    <property type="entry name" value="FAD_FR"/>
    <property type="match status" value="1"/>
</dbReference>
<keyword evidence="8" id="KW-1185">Reference proteome</keyword>
<evidence type="ECO:0000259" key="6">
    <source>
        <dbReference type="PROSITE" id="PS51384"/>
    </source>
</evidence>